<evidence type="ECO:0000313" key="5">
    <source>
        <dbReference type="EMBL" id="KAF6033491.1"/>
    </source>
</evidence>
<dbReference type="GO" id="GO:0032222">
    <property type="term" value="P:regulation of synaptic transmission, cholinergic"/>
    <property type="evidence" value="ECO:0007669"/>
    <property type="project" value="InterPro"/>
</dbReference>
<keyword evidence="6" id="KW-1185">Reference proteome</keyword>
<evidence type="ECO:0000256" key="1">
    <source>
        <dbReference type="ARBA" id="ARBA00022729"/>
    </source>
</evidence>
<feature type="domain" description="DUF753" evidence="4">
    <location>
        <begin position="29"/>
        <end position="101"/>
    </location>
</feature>
<comment type="caution">
    <text evidence="5">The sequence shown here is derived from an EMBL/GenBank/DDBJ whole genome shotgun (WGS) entry which is preliminary data.</text>
</comment>
<dbReference type="AlphaFoldDB" id="A0A7J7K6D5"/>
<protein>
    <recommendedName>
        <fullName evidence="4">DUF753 domain-containing protein</fullName>
    </recommendedName>
</protein>
<dbReference type="InterPro" id="IPR008472">
    <property type="entry name" value="DUF753"/>
</dbReference>
<dbReference type="InterPro" id="IPR050975">
    <property type="entry name" value="Sleep_regulator"/>
</dbReference>
<keyword evidence="1 3" id="KW-0732">Signal</keyword>
<feature type="signal peptide" evidence="3">
    <location>
        <begin position="1"/>
        <end position="23"/>
    </location>
</feature>
<reference evidence="5" key="1">
    <citation type="submission" date="2020-06" db="EMBL/GenBank/DDBJ databases">
        <title>Draft genome of Bugula neritina, a colonial animal packing powerful symbionts and potential medicines.</title>
        <authorList>
            <person name="Rayko M."/>
        </authorList>
    </citation>
    <scope>NUCLEOTIDE SEQUENCE [LARGE SCALE GENOMIC DNA]</scope>
    <source>
        <strain evidence="5">Kwan_BN1</strain>
    </source>
</reference>
<name>A0A7J7K6D5_BUGNE</name>
<sequence>MELMVTVSCCLGLLTQWMTLVAAAGSEVTCYSCSSELDDSCIDNPTSTTSCSLTHGKGCATKLATNGAVVRGCSDIGLTPQGCQVSIIFGTECVCHTDRCNVGIPADKAAIEKHVQQKQTIDCYECSSMTDTSCTYTIHSDSNINVKTCPAVNGCYFMKRLDSEGVTIYNRLCFEDQGPATYYPSGCYTVFKDQSLSSSEVCVCYYDKCNKDSITALKPVENNSKVEKQVREDNSSSQHLGTTWLTYVWILSLTTLYVT</sequence>
<keyword evidence="2" id="KW-0325">Glycoprotein</keyword>
<dbReference type="Pfam" id="PF17064">
    <property type="entry name" value="QVR"/>
    <property type="match status" value="1"/>
</dbReference>
<dbReference type="Pfam" id="PF05444">
    <property type="entry name" value="DUF753"/>
    <property type="match status" value="1"/>
</dbReference>
<evidence type="ECO:0000256" key="2">
    <source>
        <dbReference type="ARBA" id="ARBA00023180"/>
    </source>
</evidence>
<dbReference type="EMBL" id="VXIV02001320">
    <property type="protein sequence ID" value="KAF6033491.1"/>
    <property type="molecule type" value="Genomic_DNA"/>
</dbReference>
<dbReference type="InterPro" id="IPR031424">
    <property type="entry name" value="QVR-like"/>
</dbReference>
<evidence type="ECO:0000259" key="4">
    <source>
        <dbReference type="Pfam" id="PF05444"/>
    </source>
</evidence>
<gene>
    <name evidence="5" type="ORF">EB796_008202</name>
</gene>
<dbReference type="GO" id="GO:0030431">
    <property type="term" value="P:sleep"/>
    <property type="evidence" value="ECO:0007669"/>
    <property type="project" value="InterPro"/>
</dbReference>
<organism evidence="5 6">
    <name type="scientific">Bugula neritina</name>
    <name type="common">Brown bryozoan</name>
    <name type="synonym">Sertularia neritina</name>
    <dbReference type="NCBI Taxonomy" id="10212"/>
    <lineage>
        <taxon>Eukaryota</taxon>
        <taxon>Metazoa</taxon>
        <taxon>Spiralia</taxon>
        <taxon>Lophotrochozoa</taxon>
        <taxon>Bryozoa</taxon>
        <taxon>Gymnolaemata</taxon>
        <taxon>Cheilostomatida</taxon>
        <taxon>Flustrina</taxon>
        <taxon>Buguloidea</taxon>
        <taxon>Bugulidae</taxon>
        <taxon>Bugula</taxon>
    </lineage>
</organism>
<accession>A0A7J7K6D5</accession>
<dbReference type="PANTHER" id="PTHR33562">
    <property type="entry name" value="ATILLA, ISOFORM B-RELATED-RELATED"/>
    <property type="match status" value="1"/>
</dbReference>
<evidence type="ECO:0000256" key="3">
    <source>
        <dbReference type="SAM" id="SignalP"/>
    </source>
</evidence>
<evidence type="ECO:0000313" key="6">
    <source>
        <dbReference type="Proteomes" id="UP000593567"/>
    </source>
</evidence>
<dbReference type="Proteomes" id="UP000593567">
    <property type="component" value="Unassembled WGS sequence"/>
</dbReference>
<proteinExistence type="predicted"/>
<feature type="chain" id="PRO_5029836139" description="DUF753 domain-containing protein" evidence="3">
    <location>
        <begin position="24"/>
        <end position="259"/>
    </location>
</feature>